<dbReference type="GO" id="GO:0005524">
    <property type="term" value="F:ATP binding"/>
    <property type="evidence" value="ECO:0007669"/>
    <property type="project" value="UniProtKB-KW"/>
</dbReference>
<dbReference type="Proteomes" id="UP000288716">
    <property type="component" value="Unassembled WGS sequence"/>
</dbReference>
<protein>
    <submittedName>
        <fullName evidence="4">Heat shock protein Hsp70d-like protein</fullName>
    </submittedName>
</protein>
<keyword evidence="5" id="KW-1185">Reference proteome</keyword>
<organism evidence="4 5">
    <name type="scientific">Leptotrombidium deliense</name>
    <dbReference type="NCBI Taxonomy" id="299467"/>
    <lineage>
        <taxon>Eukaryota</taxon>
        <taxon>Metazoa</taxon>
        <taxon>Ecdysozoa</taxon>
        <taxon>Arthropoda</taxon>
        <taxon>Chelicerata</taxon>
        <taxon>Arachnida</taxon>
        <taxon>Acari</taxon>
        <taxon>Acariformes</taxon>
        <taxon>Trombidiformes</taxon>
        <taxon>Prostigmata</taxon>
        <taxon>Anystina</taxon>
        <taxon>Parasitengona</taxon>
        <taxon>Trombiculoidea</taxon>
        <taxon>Trombiculidae</taxon>
        <taxon>Leptotrombidium</taxon>
    </lineage>
</organism>
<accession>A0A443S425</accession>
<comment type="similarity">
    <text evidence="1">Belongs to the heat shock protein 70 family.</text>
</comment>
<evidence type="ECO:0000256" key="2">
    <source>
        <dbReference type="ARBA" id="ARBA00022741"/>
    </source>
</evidence>
<dbReference type="OrthoDB" id="6919184at2759"/>
<evidence type="ECO:0000313" key="5">
    <source>
        <dbReference type="Proteomes" id="UP000288716"/>
    </source>
</evidence>
<dbReference type="VEuPathDB" id="VectorBase:LDEU009764"/>
<dbReference type="InterPro" id="IPR029048">
    <property type="entry name" value="HSP70_C_sf"/>
</dbReference>
<dbReference type="Pfam" id="PF00012">
    <property type="entry name" value="HSP70"/>
    <property type="match status" value="1"/>
</dbReference>
<dbReference type="GO" id="GO:0140662">
    <property type="term" value="F:ATP-dependent protein folding chaperone"/>
    <property type="evidence" value="ECO:0007669"/>
    <property type="project" value="InterPro"/>
</dbReference>
<proteinExistence type="inferred from homology"/>
<reference evidence="4 5" key="1">
    <citation type="journal article" date="2018" name="Gigascience">
        <title>Genomes of trombidid mites reveal novel predicted allergens and laterally-transferred genes associated with secondary metabolism.</title>
        <authorList>
            <person name="Dong X."/>
            <person name="Chaisiri K."/>
            <person name="Xia D."/>
            <person name="Armstrong S.D."/>
            <person name="Fang Y."/>
            <person name="Donnelly M.J."/>
            <person name="Kadowaki T."/>
            <person name="McGarry J.W."/>
            <person name="Darby A.C."/>
            <person name="Makepeace B.L."/>
        </authorList>
    </citation>
    <scope>NUCLEOTIDE SEQUENCE [LARGE SCALE GENOMIC DNA]</scope>
    <source>
        <strain evidence="4">UoL-UT</strain>
    </source>
</reference>
<comment type="caution">
    <text evidence="4">The sequence shown here is derived from an EMBL/GenBank/DDBJ whole genome shotgun (WGS) entry which is preliminary data.</text>
</comment>
<keyword evidence="2" id="KW-0547">Nucleotide-binding</keyword>
<dbReference type="STRING" id="299467.A0A443S425"/>
<dbReference type="SUPFAM" id="SSF100934">
    <property type="entry name" value="Heat shock protein 70kD (HSP70), C-terminal subdomain"/>
    <property type="match status" value="1"/>
</dbReference>
<dbReference type="Gene3D" id="1.20.1270.10">
    <property type="match status" value="1"/>
</dbReference>
<gene>
    <name evidence="4" type="ORF">B4U80_03327</name>
</gene>
<keyword evidence="3" id="KW-0067">ATP-binding</keyword>
<evidence type="ECO:0000256" key="1">
    <source>
        <dbReference type="ARBA" id="ARBA00007381"/>
    </source>
</evidence>
<name>A0A443S425_9ACAR</name>
<dbReference type="InterPro" id="IPR013126">
    <property type="entry name" value="Hsp_70_fam"/>
</dbReference>
<evidence type="ECO:0000256" key="3">
    <source>
        <dbReference type="ARBA" id="ARBA00022840"/>
    </source>
</evidence>
<sequence length="106" mass="12281">MSQEEIEEKILVAELFKADDEKEKERLIARNNLEHNIFSIKNKLKSQFGSNLQQSDKDDAEAKIESTVLWLDANTSAPKERYEEKLQELTDLMKTLVLQQPSSSRN</sequence>
<keyword evidence="4" id="KW-0346">Stress response</keyword>
<dbReference type="EMBL" id="NCKV01009269">
    <property type="protein sequence ID" value="RWS22277.1"/>
    <property type="molecule type" value="Genomic_DNA"/>
</dbReference>
<dbReference type="AlphaFoldDB" id="A0A443S425"/>
<evidence type="ECO:0000313" key="4">
    <source>
        <dbReference type="EMBL" id="RWS22277.1"/>
    </source>
</evidence>